<dbReference type="RefSeq" id="WP_073274981.1">
    <property type="nucleotide sequence ID" value="NZ_FRAC01000009.1"/>
</dbReference>
<gene>
    <name evidence="2" type="ORF">SAMN02745136_01817</name>
</gene>
<dbReference type="EMBL" id="FRAC01000009">
    <property type="protein sequence ID" value="SHK13678.1"/>
    <property type="molecule type" value="Genomic_DNA"/>
</dbReference>
<protein>
    <recommendedName>
        <fullName evidence="1">Rv2525c-like glycoside hydrolase-like domain-containing protein</fullName>
    </recommendedName>
</protein>
<accession>A0A1M6Q0E7</accession>
<dbReference type="AlphaFoldDB" id="A0A1M6Q0E7"/>
<evidence type="ECO:0000313" key="2">
    <source>
        <dbReference type="EMBL" id="SHK13678.1"/>
    </source>
</evidence>
<feature type="domain" description="Rv2525c-like glycoside hydrolase-like" evidence="1">
    <location>
        <begin position="37"/>
        <end position="203"/>
    </location>
</feature>
<dbReference type="SUPFAM" id="SSF51445">
    <property type="entry name" value="(Trans)glycosidases"/>
    <property type="match status" value="1"/>
</dbReference>
<dbReference type="OrthoDB" id="2080590at2"/>
<name>A0A1M6Q0E7_9FIRM</name>
<dbReference type="STRING" id="1121322.SAMN02745136_01817"/>
<evidence type="ECO:0000259" key="1">
    <source>
        <dbReference type="Pfam" id="PF08924"/>
    </source>
</evidence>
<dbReference type="InterPro" id="IPR015020">
    <property type="entry name" value="Rv2525c-like_Glyco_Hydro-like"/>
</dbReference>
<dbReference type="Pfam" id="PF08924">
    <property type="entry name" value="Rv2525c_GlyHyd-like"/>
    <property type="match status" value="1"/>
</dbReference>
<dbReference type="Gene3D" id="3.20.20.80">
    <property type="entry name" value="Glycosidases"/>
    <property type="match status" value="1"/>
</dbReference>
<dbReference type="Proteomes" id="UP000184386">
    <property type="component" value="Unassembled WGS sequence"/>
</dbReference>
<proteinExistence type="predicted"/>
<dbReference type="InterPro" id="IPR017853">
    <property type="entry name" value="GH"/>
</dbReference>
<sequence length="233" mass="25257">MATIFGVDSAERPTTLVSNGQTLYDWVTSKAGQAPAFWGRYIGGSYAITSDEVTFLHNKNCKILLIYNGATSSSVSSTDGTADGQKAAKAANALNVPSTTAIYADIEQPWKPTSTWIKGFAKTLYNNQFGPGFYANTVTGYFNTPYTTAYKEDTTYVGNHSSLVWPCQPEPGSSTAAGRPTWNPTPPPCLSQSNITFWQYAENCYGTKNKGNTYAISVDLDEARDSAATINLW</sequence>
<organism evidence="2 3">
    <name type="scientific">Anaerocolumna jejuensis DSM 15929</name>
    <dbReference type="NCBI Taxonomy" id="1121322"/>
    <lineage>
        <taxon>Bacteria</taxon>
        <taxon>Bacillati</taxon>
        <taxon>Bacillota</taxon>
        <taxon>Clostridia</taxon>
        <taxon>Lachnospirales</taxon>
        <taxon>Lachnospiraceae</taxon>
        <taxon>Anaerocolumna</taxon>
    </lineage>
</organism>
<reference evidence="2 3" key="1">
    <citation type="submission" date="2016-11" db="EMBL/GenBank/DDBJ databases">
        <authorList>
            <person name="Jaros S."/>
            <person name="Januszkiewicz K."/>
            <person name="Wedrychowicz H."/>
        </authorList>
    </citation>
    <scope>NUCLEOTIDE SEQUENCE [LARGE SCALE GENOMIC DNA]</scope>
    <source>
        <strain evidence="2 3">DSM 15929</strain>
    </source>
</reference>
<keyword evidence="3" id="KW-1185">Reference proteome</keyword>
<evidence type="ECO:0000313" key="3">
    <source>
        <dbReference type="Proteomes" id="UP000184386"/>
    </source>
</evidence>